<feature type="compositionally biased region" description="Polar residues" evidence="1">
    <location>
        <begin position="1"/>
        <end position="12"/>
    </location>
</feature>
<dbReference type="EMBL" id="JACCJC010000074">
    <property type="protein sequence ID" value="KAF6228797.1"/>
    <property type="molecule type" value="Genomic_DNA"/>
</dbReference>
<dbReference type="RefSeq" id="XP_037159612.1">
    <property type="nucleotide sequence ID" value="XM_037313524.1"/>
</dbReference>
<evidence type="ECO:0000313" key="2">
    <source>
        <dbReference type="EMBL" id="KAF6228797.1"/>
    </source>
</evidence>
<dbReference type="GeneID" id="59293287"/>
<comment type="caution">
    <text evidence="2">The sequence shown here is derived from an EMBL/GenBank/DDBJ whole genome shotgun (WGS) entry which is preliminary data.</text>
</comment>
<dbReference type="Proteomes" id="UP000578531">
    <property type="component" value="Unassembled WGS sequence"/>
</dbReference>
<feature type="compositionally biased region" description="Basic and acidic residues" evidence="1">
    <location>
        <begin position="16"/>
        <end position="30"/>
    </location>
</feature>
<proteinExistence type="predicted"/>
<reference evidence="2 3" key="1">
    <citation type="journal article" date="2020" name="Genomics">
        <title>Complete, high-quality genomes from long-read metagenomic sequencing of two wolf lichen thalli reveals enigmatic genome architecture.</title>
        <authorList>
            <person name="McKenzie S.K."/>
            <person name="Walston R.F."/>
            <person name="Allen J.L."/>
        </authorList>
    </citation>
    <scope>NUCLEOTIDE SEQUENCE [LARGE SCALE GENOMIC DNA]</scope>
    <source>
        <strain evidence="2">WasteWater2</strain>
    </source>
</reference>
<sequence>MSVPNASTSDSVPAQRDTETQPREPADRKAQPWKLNWPPRSAVEVGEAHGFESGSVMMSDGSSGAAAEYPRVD</sequence>
<accession>A0A8H6CSN2</accession>
<protein>
    <submittedName>
        <fullName evidence="2">Uncharacterized protein</fullName>
    </submittedName>
</protein>
<feature type="region of interest" description="Disordered" evidence="1">
    <location>
        <begin position="1"/>
        <end position="73"/>
    </location>
</feature>
<organism evidence="2 3">
    <name type="scientific">Letharia columbiana</name>
    <dbReference type="NCBI Taxonomy" id="112416"/>
    <lineage>
        <taxon>Eukaryota</taxon>
        <taxon>Fungi</taxon>
        <taxon>Dikarya</taxon>
        <taxon>Ascomycota</taxon>
        <taxon>Pezizomycotina</taxon>
        <taxon>Lecanoromycetes</taxon>
        <taxon>OSLEUM clade</taxon>
        <taxon>Lecanoromycetidae</taxon>
        <taxon>Lecanorales</taxon>
        <taxon>Lecanorineae</taxon>
        <taxon>Parmeliaceae</taxon>
        <taxon>Letharia</taxon>
    </lineage>
</organism>
<gene>
    <name evidence="2" type="ORF">HO173_011645</name>
</gene>
<evidence type="ECO:0000256" key="1">
    <source>
        <dbReference type="SAM" id="MobiDB-lite"/>
    </source>
</evidence>
<dbReference type="OrthoDB" id="10583123at2759"/>
<evidence type="ECO:0000313" key="3">
    <source>
        <dbReference type="Proteomes" id="UP000578531"/>
    </source>
</evidence>
<dbReference type="AlphaFoldDB" id="A0A8H6CSN2"/>
<name>A0A8H6CSN2_9LECA</name>
<feature type="compositionally biased region" description="Low complexity" evidence="1">
    <location>
        <begin position="53"/>
        <end position="67"/>
    </location>
</feature>
<keyword evidence="3" id="KW-1185">Reference proteome</keyword>